<name>A0AAN8T2A7_SOLBU</name>
<dbReference type="EMBL" id="JBANQN010000010">
    <property type="protein sequence ID" value="KAK6778309.1"/>
    <property type="molecule type" value="Genomic_DNA"/>
</dbReference>
<sequence>MLAIQLPAMTGCQPLPAKLCQLSTRLGQVVPESKFWWIFLQTCQKKFTE</sequence>
<protein>
    <submittedName>
        <fullName evidence="1">Uncharacterized protein</fullName>
    </submittedName>
</protein>
<gene>
    <name evidence="1" type="ORF">RDI58_025027</name>
</gene>
<comment type="caution">
    <text evidence="1">The sequence shown here is derived from an EMBL/GenBank/DDBJ whole genome shotgun (WGS) entry which is preliminary data.</text>
</comment>
<proteinExistence type="predicted"/>
<evidence type="ECO:0000313" key="1">
    <source>
        <dbReference type="EMBL" id="KAK6778309.1"/>
    </source>
</evidence>
<reference evidence="1 2" key="1">
    <citation type="submission" date="2024-02" db="EMBL/GenBank/DDBJ databases">
        <title>de novo genome assembly of Solanum bulbocastanum strain 11H21.</title>
        <authorList>
            <person name="Hosaka A.J."/>
        </authorList>
    </citation>
    <scope>NUCLEOTIDE SEQUENCE [LARGE SCALE GENOMIC DNA]</scope>
    <source>
        <tissue evidence="1">Young leaves</tissue>
    </source>
</reference>
<keyword evidence="2" id="KW-1185">Reference proteome</keyword>
<organism evidence="1 2">
    <name type="scientific">Solanum bulbocastanum</name>
    <name type="common">Wild potato</name>
    <dbReference type="NCBI Taxonomy" id="147425"/>
    <lineage>
        <taxon>Eukaryota</taxon>
        <taxon>Viridiplantae</taxon>
        <taxon>Streptophyta</taxon>
        <taxon>Embryophyta</taxon>
        <taxon>Tracheophyta</taxon>
        <taxon>Spermatophyta</taxon>
        <taxon>Magnoliopsida</taxon>
        <taxon>eudicotyledons</taxon>
        <taxon>Gunneridae</taxon>
        <taxon>Pentapetalae</taxon>
        <taxon>asterids</taxon>
        <taxon>lamiids</taxon>
        <taxon>Solanales</taxon>
        <taxon>Solanaceae</taxon>
        <taxon>Solanoideae</taxon>
        <taxon>Solaneae</taxon>
        <taxon>Solanum</taxon>
    </lineage>
</organism>
<dbReference type="Proteomes" id="UP001371456">
    <property type="component" value="Unassembled WGS sequence"/>
</dbReference>
<accession>A0AAN8T2A7</accession>
<evidence type="ECO:0000313" key="2">
    <source>
        <dbReference type="Proteomes" id="UP001371456"/>
    </source>
</evidence>
<dbReference type="AlphaFoldDB" id="A0AAN8T2A7"/>